<organism evidence="1 2">
    <name type="scientific">Streptococcus himalayensis</name>
    <dbReference type="NCBI Taxonomy" id="1888195"/>
    <lineage>
        <taxon>Bacteria</taxon>
        <taxon>Bacillati</taxon>
        <taxon>Bacillota</taxon>
        <taxon>Bacilli</taxon>
        <taxon>Lactobacillales</taxon>
        <taxon>Streptococcaceae</taxon>
        <taxon>Streptococcus</taxon>
    </lineage>
</organism>
<proteinExistence type="predicted"/>
<dbReference type="EMBL" id="BMJN01000045">
    <property type="protein sequence ID" value="GGE37149.1"/>
    <property type="molecule type" value="Genomic_DNA"/>
</dbReference>
<gene>
    <name evidence="1" type="ORF">GCM10011510_18090</name>
</gene>
<reference evidence="1" key="2">
    <citation type="submission" date="2020-09" db="EMBL/GenBank/DDBJ databases">
        <authorList>
            <person name="Sun Q."/>
            <person name="Zhou Y."/>
        </authorList>
    </citation>
    <scope>NUCLEOTIDE SEQUENCE</scope>
    <source>
        <strain evidence="1">CGMCC 1.15533</strain>
    </source>
</reference>
<name>A0A917ABM4_9STRE</name>
<keyword evidence="2" id="KW-1185">Reference proteome</keyword>
<evidence type="ECO:0000313" key="2">
    <source>
        <dbReference type="Proteomes" id="UP000660801"/>
    </source>
</evidence>
<sequence>MQPVFYENTSEILGVFPIRDSDDKLLLPKYPEKLYQVDGKQVGKIHILFINSSDETVISEVPFRQGLKILSSKIVKETDIEIVIHPLIK</sequence>
<accession>A0A917ABM4</accession>
<dbReference type="AlphaFoldDB" id="A0A917ABM4"/>
<dbReference type="Proteomes" id="UP000660801">
    <property type="component" value="Unassembled WGS sequence"/>
</dbReference>
<protein>
    <submittedName>
        <fullName evidence="1">Uncharacterized protein</fullName>
    </submittedName>
</protein>
<reference evidence="1" key="1">
    <citation type="journal article" date="2014" name="Int. J. Syst. Evol. Microbiol.">
        <title>Complete genome sequence of Corynebacterium casei LMG S-19264T (=DSM 44701T), isolated from a smear-ripened cheese.</title>
        <authorList>
            <consortium name="US DOE Joint Genome Institute (JGI-PGF)"/>
            <person name="Walter F."/>
            <person name="Albersmeier A."/>
            <person name="Kalinowski J."/>
            <person name="Ruckert C."/>
        </authorList>
    </citation>
    <scope>NUCLEOTIDE SEQUENCE</scope>
    <source>
        <strain evidence="1">CGMCC 1.15533</strain>
    </source>
</reference>
<comment type="caution">
    <text evidence="1">The sequence shown here is derived from an EMBL/GenBank/DDBJ whole genome shotgun (WGS) entry which is preliminary data.</text>
</comment>
<evidence type="ECO:0000313" key="1">
    <source>
        <dbReference type="EMBL" id="GGE37149.1"/>
    </source>
</evidence>